<gene>
    <name evidence="7" type="ORF">Dthio_PD0957</name>
</gene>
<evidence type="ECO:0000259" key="5">
    <source>
        <dbReference type="Pfam" id="PF03668"/>
    </source>
</evidence>
<comment type="caution">
    <text evidence="7">The sequence shown here is derived from an EMBL/GenBank/DDBJ whole genome shotgun (WGS) entry which is preliminary data.</text>
</comment>
<dbReference type="InterPro" id="IPR027417">
    <property type="entry name" value="P-loop_NTPase"/>
</dbReference>
<dbReference type="InterPro" id="IPR053931">
    <property type="entry name" value="RapZ_C"/>
</dbReference>
<proteinExistence type="inferred from homology"/>
<dbReference type="AlphaFoldDB" id="D6SSF6"/>
<evidence type="ECO:0000256" key="3">
    <source>
        <dbReference type="ARBA" id="ARBA00023134"/>
    </source>
</evidence>
<keyword evidence="2 4" id="KW-0067">ATP-binding</keyword>
<dbReference type="InterPro" id="IPR053930">
    <property type="entry name" value="RapZ-like_N"/>
</dbReference>
<dbReference type="NCBIfam" id="NF003828">
    <property type="entry name" value="PRK05416.1"/>
    <property type="match status" value="1"/>
</dbReference>
<dbReference type="GO" id="GO:0005524">
    <property type="term" value="F:ATP binding"/>
    <property type="evidence" value="ECO:0007669"/>
    <property type="project" value="UniProtKB-UniRule"/>
</dbReference>
<dbReference type="PANTHER" id="PTHR30448:SF0">
    <property type="entry name" value="RNASE ADAPTER PROTEIN RAPZ"/>
    <property type="match status" value="1"/>
</dbReference>
<protein>
    <submittedName>
        <fullName evidence="7">Uncharacterized protein</fullName>
    </submittedName>
</protein>
<sequence length="310" mass="35066">METHKQGLIRDVPGREKEHAGCYPVIIVTGLSGAGKSTALNVFEDLGFFCVDGLPVTLAPTIMELFSRENPKNFRGLALGMDLRQSDFAREWSRVRDRMSQNRICLQIIYLEASSGVLVRRYAETRRPHPMEGEGIGLEQALEKEKQILEPLRSDAHLVVDTSDFSIHDLRRALKEKWECLDQVLAGIRVHIISFGFKYGMPSEADMVQDLRFLPNPFFEPELKSLSGRDTAIADYVLGKPPGSSYLEKYKDFLGFILPLFQKEGRYRLTMAFGCTGGRHRSVAVAENVADFLKKNGYLVSLEHRHFQLG</sequence>
<keyword evidence="3 4" id="KW-0342">GTP-binding</keyword>
<dbReference type="RefSeq" id="WP_008870972.1">
    <property type="nucleotide sequence ID" value="NZ_ACJN02000003.1"/>
</dbReference>
<dbReference type="PANTHER" id="PTHR30448">
    <property type="entry name" value="RNASE ADAPTER PROTEIN RAPZ"/>
    <property type="match status" value="1"/>
</dbReference>
<accession>D6SSF6</accession>
<organism evidence="7 8">
    <name type="scientific">Desulfonatronospira thiodismutans ASO3-1</name>
    <dbReference type="NCBI Taxonomy" id="555779"/>
    <lineage>
        <taxon>Bacteria</taxon>
        <taxon>Pseudomonadati</taxon>
        <taxon>Thermodesulfobacteriota</taxon>
        <taxon>Desulfovibrionia</taxon>
        <taxon>Desulfovibrionales</taxon>
        <taxon>Desulfonatronovibrionaceae</taxon>
        <taxon>Desulfonatronospira</taxon>
    </lineage>
</organism>
<keyword evidence="8" id="KW-1185">Reference proteome</keyword>
<feature type="domain" description="RapZ-like N-terminal" evidence="5">
    <location>
        <begin position="25"/>
        <end position="177"/>
    </location>
</feature>
<dbReference type="Pfam" id="PF03668">
    <property type="entry name" value="RapZ-like_N"/>
    <property type="match status" value="1"/>
</dbReference>
<dbReference type="eggNOG" id="COG1660">
    <property type="taxonomic scope" value="Bacteria"/>
</dbReference>
<evidence type="ECO:0000313" key="8">
    <source>
        <dbReference type="Proteomes" id="UP000005496"/>
    </source>
</evidence>
<feature type="binding site" evidence="4">
    <location>
        <begin position="82"/>
        <end position="85"/>
    </location>
    <ligand>
        <name>GTP</name>
        <dbReference type="ChEBI" id="CHEBI:37565"/>
    </ligand>
</feature>
<dbReference type="OrthoDB" id="9784461at2"/>
<dbReference type="Proteomes" id="UP000005496">
    <property type="component" value="Unassembled WGS sequence"/>
</dbReference>
<keyword evidence="1 4" id="KW-0547">Nucleotide-binding</keyword>
<evidence type="ECO:0000313" key="7">
    <source>
        <dbReference type="EMBL" id="EFI33622.1"/>
    </source>
</evidence>
<dbReference type="SUPFAM" id="SSF52540">
    <property type="entry name" value="P-loop containing nucleoside triphosphate hydrolases"/>
    <property type="match status" value="1"/>
</dbReference>
<dbReference type="Pfam" id="PF22740">
    <property type="entry name" value="PapZ_C"/>
    <property type="match status" value="1"/>
</dbReference>
<name>D6SSF6_9BACT</name>
<evidence type="ECO:0000256" key="4">
    <source>
        <dbReference type="HAMAP-Rule" id="MF_00636"/>
    </source>
</evidence>
<feature type="binding site" evidence="4">
    <location>
        <begin position="30"/>
        <end position="37"/>
    </location>
    <ligand>
        <name>ATP</name>
        <dbReference type="ChEBI" id="CHEBI:30616"/>
    </ligand>
</feature>
<reference evidence="7" key="1">
    <citation type="submission" date="2010-05" db="EMBL/GenBank/DDBJ databases">
        <title>The draft genome of Desulfonatronospira thiodismutans ASO3-1.</title>
        <authorList>
            <consortium name="US DOE Joint Genome Institute (JGI-PGF)"/>
            <person name="Lucas S."/>
            <person name="Copeland A."/>
            <person name="Lapidus A."/>
            <person name="Cheng J.-F."/>
            <person name="Bruce D."/>
            <person name="Goodwin L."/>
            <person name="Pitluck S."/>
            <person name="Chertkov O."/>
            <person name="Brettin T."/>
            <person name="Detter J.C."/>
            <person name="Han C."/>
            <person name="Land M.L."/>
            <person name="Hauser L."/>
            <person name="Kyrpides N."/>
            <person name="Mikhailova N."/>
            <person name="Muyzer G."/>
            <person name="Woyke T."/>
        </authorList>
    </citation>
    <scope>NUCLEOTIDE SEQUENCE [LARGE SCALE GENOMIC DNA]</scope>
    <source>
        <strain evidence="7">ASO3-1</strain>
    </source>
</reference>
<evidence type="ECO:0000259" key="6">
    <source>
        <dbReference type="Pfam" id="PF22740"/>
    </source>
</evidence>
<feature type="domain" description="RapZ C-terminal" evidence="6">
    <location>
        <begin position="189"/>
        <end position="307"/>
    </location>
</feature>
<dbReference type="EMBL" id="ACJN02000003">
    <property type="protein sequence ID" value="EFI33622.1"/>
    <property type="molecule type" value="Genomic_DNA"/>
</dbReference>
<evidence type="ECO:0000256" key="1">
    <source>
        <dbReference type="ARBA" id="ARBA00022741"/>
    </source>
</evidence>
<dbReference type="HAMAP" id="MF_00636">
    <property type="entry name" value="RapZ_like"/>
    <property type="match status" value="1"/>
</dbReference>
<dbReference type="InterPro" id="IPR005337">
    <property type="entry name" value="RapZ-like"/>
</dbReference>
<evidence type="ECO:0000256" key="2">
    <source>
        <dbReference type="ARBA" id="ARBA00022840"/>
    </source>
</evidence>
<dbReference type="PIRSF" id="PIRSF005052">
    <property type="entry name" value="P-loopkin"/>
    <property type="match status" value="1"/>
</dbReference>
<dbReference type="GO" id="GO:0005525">
    <property type="term" value="F:GTP binding"/>
    <property type="evidence" value="ECO:0007669"/>
    <property type="project" value="UniProtKB-UniRule"/>
</dbReference>